<dbReference type="PANTHER" id="PTHR42733:SF12">
    <property type="entry name" value="PROTEINASE"/>
    <property type="match status" value="1"/>
</dbReference>
<dbReference type="Gene3D" id="3.40.50.880">
    <property type="match status" value="1"/>
</dbReference>
<dbReference type="InterPro" id="IPR002818">
    <property type="entry name" value="DJ-1/PfpI"/>
</dbReference>
<dbReference type="CDD" id="cd03134">
    <property type="entry name" value="GATase1_PfpI_like"/>
    <property type="match status" value="1"/>
</dbReference>
<proteinExistence type="inferred from homology"/>
<dbReference type="InterPro" id="IPR029062">
    <property type="entry name" value="Class_I_gatase-like"/>
</dbReference>
<dbReference type="Proteomes" id="UP000031202">
    <property type="component" value="Unassembled WGS sequence"/>
</dbReference>
<comment type="similarity">
    <text evidence="1">Belongs to the peptidase C56 family.</text>
</comment>
<dbReference type="EMBL" id="JWSZ01000011">
    <property type="protein sequence ID" value="KIC57769.1"/>
    <property type="molecule type" value="Genomic_DNA"/>
</dbReference>
<dbReference type="NCBIfam" id="TIGR01382">
    <property type="entry name" value="PfpI"/>
    <property type="match status" value="1"/>
</dbReference>
<evidence type="ECO:0000259" key="2">
    <source>
        <dbReference type="Pfam" id="PF01965"/>
    </source>
</evidence>
<comment type="caution">
    <text evidence="3">The sequence shown here is derived from an EMBL/GenBank/DDBJ whole genome shotgun (WGS) entry which is preliminary data.</text>
</comment>
<name>A0A0B4C9I0_9MICO</name>
<accession>A0A0B4C9I0</accession>
<dbReference type="AlphaFoldDB" id="A0A0B4C9I0"/>
<dbReference type="SUPFAM" id="SSF52317">
    <property type="entry name" value="Class I glutamine amidotransferase-like"/>
    <property type="match status" value="1"/>
</dbReference>
<dbReference type="InterPro" id="IPR006286">
    <property type="entry name" value="C56_PfpI-like"/>
</dbReference>
<sequence>MSTPTQTDELAGKTVAFIATNGFEDSELTAPWQAVTDAGATAVMISPAPGDIEGKNGHRQPVDRTTAQTDAADFDALVLPGGVVNADNLRLDEAAVRLARDFFAQGKPVGAICHAGWLLVEAGVVEGRTMTSFPSLRTDLTNAGASWVDEDVVVDEGFVSSRTPDDLPAFTAKLVEEIGEGTHDGQTA</sequence>
<organism evidence="3 4">
    <name type="scientific">Microbacterium hominis</name>
    <dbReference type="NCBI Taxonomy" id="162426"/>
    <lineage>
        <taxon>Bacteria</taxon>
        <taxon>Bacillati</taxon>
        <taxon>Actinomycetota</taxon>
        <taxon>Actinomycetes</taxon>
        <taxon>Micrococcales</taxon>
        <taxon>Microbacteriaceae</taxon>
        <taxon>Microbacterium</taxon>
    </lineage>
</organism>
<protein>
    <submittedName>
        <fullName evidence="3">Peptidase C56</fullName>
    </submittedName>
</protein>
<dbReference type="PANTHER" id="PTHR42733">
    <property type="entry name" value="DJ-1 PROTEIN"/>
    <property type="match status" value="1"/>
</dbReference>
<gene>
    <name evidence="3" type="ORF">RM52_09185</name>
</gene>
<dbReference type="Pfam" id="PF01965">
    <property type="entry name" value="DJ-1_PfpI"/>
    <property type="match status" value="1"/>
</dbReference>
<dbReference type="RefSeq" id="WP_039415854.1">
    <property type="nucleotide sequence ID" value="NZ_JWSZ01000011.1"/>
</dbReference>
<evidence type="ECO:0000256" key="1">
    <source>
        <dbReference type="ARBA" id="ARBA00008542"/>
    </source>
</evidence>
<feature type="domain" description="DJ-1/PfpI" evidence="2">
    <location>
        <begin position="13"/>
        <end position="177"/>
    </location>
</feature>
<evidence type="ECO:0000313" key="4">
    <source>
        <dbReference type="Proteomes" id="UP000031202"/>
    </source>
</evidence>
<evidence type="ECO:0000313" key="3">
    <source>
        <dbReference type="EMBL" id="KIC57769.1"/>
    </source>
</evidence>
<reference evidence="3 4" key="1">
    <citation type="submission" date="2014-12" db="EMBL/GenBank/DDBJ databases">
        <title>Genome sequencing of Microbacterium hominis TPW29.</title>
        <authorList>
            <person name="Tan P.W."/>
            <person name="Chan K.-G."/>
        </authorList>
    </citation>
    <scope>NUCLEOTIDE SEQUENCE [LARGE SCALE GENOMIC DNA]</scope>
    <source>
        <strain evidence="3 4">TPW29</strain>
    </source>
</reference>